<evidence type="ECO:0000313" key="2">
    <source>
        <dbReference type="Proteomes" id="UP000254069"/>
    </source>
</evidence>
<organism evidence="1 2">
    <name type="scientific">Shewanella algae</name>
    <dbReference type="NCBI Taxonomy" id="38313"/>
    <lineage>
        <taxon>Bacteria</taxon>
        <taxon>Pseudomonadati</taxon>
        <taxon>Pseudomonadota</taxon>
        <taxon>Gammaproteobacteria</taxon>
        <taxon>Alteromonadales</taxon>
        <taxon>Shewanellaceae</taxon>
        <taxon>Shewanella</taxon>
    </lineage>
</organism>
<proteinExistence type="predicted"/>
<keyword evidence="2" id="KW-1185">Reference proteome</keyword>
<dbReference type="RefSeq" id="WP_025886589.1">
    <property type="nucleotide sequence ID" value="NZ_AP024609.1"/>
</dbReference>
<accession>A0A380C6M6</accession>
<dbReference type="Proteomes" id="UP000254069">
    <property type="component" value="Unassembled WGS sequence"/>
</dbReference>
<dbReference type="InterPro" id="IPR047717">
    <property type="entry name" value="CC_star_Cory"/>
</dbReference>
<sequence length="90" mass="10537">MKLAKIKALVKDLSYLAEEAYNAPFRSAVARARREQDDLFMLLIFSEMMGVPNPASYYTLELQPLMLEKFHDWHLRMGMPHSPLDQFRCC</sequence>
<evidence type="ECO:0000313" key="1">
    <source>
        <dbReference type="EMBL" id="SUJ13411.1"/>
    </source>
</evidence>
<dbReference type="Pfam" id="PF25952">
    <property type="entry name" value="DUF7990"/>
    <property type="match status" value="1"/>
</dbReference>
<dbReference type="NCBIfam" id="NF041419">
    <property type="entry name" value="CC_star_Cory"/>
    <property type="match status" value="1"/>
</dbReference>
<gene>
    <name evidence="1" type="ORF">NCTC10738_04496</name>
</gene>
<name>A0A380C6M6_9GAMM</name>
<evidence type="ECO:0008006" key="3">
    <source>
        <dbReference type="Google" id="ProtNLM"/>
    </source>
</evidence>
<reference evidence="1 2" key="1">
    <citation type="submission" date="2018-06" db="EMBL/GenBank/DDBJ databases">
        <authorList>
            <consortium name="Pathogen Informatics"/>
            <person name="Doyle S."/>
        </authorList>
    </citation>
    <scope>NUCLEOTIDE SEQUENCE [LARGE SCALE GENOMIC DNA]</scope>
    <source>
        <strain evidence="1 2">NCTC10738</strain>
    </source>
</reference>
<dbReference type="EMBL" id="UGYO01000002">
    <property type="protein sequence ID" value="SUJ13411.1"/>
    <property type="molecule type" value="Genomic_DNA"/>
</dbReference>
<dbReference type="InterPro" id="IPR058303">
    <property type="entry name" value="DUF7990"/>
</dbReference>
<protein>
    <recommendedName>
        <fullName evidence="3">DNA helicase</fullName>
    </recommendedName>
</protein>
<dbReference type="AlphaFoldDB" id="A0A380C6M6"/>